<evidence type="ECO:0000313" key="2">
    <source>
        <dbReference type="EMBL" id="GKV32537.1"/>
    </source>
</evidence>
<dbReference type="EMBL" id="BPVZ01000096">
    <property type="protein sequence ID" value="GKV32537.1"/>
    <property type="molecule type" value="Genomic_DNA"/>
</dbReference>
<accession>A0AAV5HDW9</accession>
<sequence>MAEQSVTQEVPAFTRIFLGQESYTGTDYRVYREIFRAYSRR</sequence>
<keyword evidence="3" id="KW-1185">Reference proteome</keyword>
<name>A0AAV5HDW9_9ROSI</name>
<evidence type="ECO:0000313" key="1">
    <source>
        <dbReference type="EMBL" id="GKU87023.1"/>
    </source>
</evidence>
<proteinExistence type="predicted"/>
<dbReference type="AlphaFoldDB" id="A0AAV5HDW9"/>
<reference evidence="1 3" key="1">
    <citation type="journal article" date="2021" name="Commun. Biol.">
        <title>The genome of Shorea leprosula (Dipterocarpaceae) highlights the ecological relevance of drought in aseasonal tropical rainforests.</title>
        <authorList>
            <person name="Ng K.K.S."/>
            <person name="Kobayashi M.J."/>
            <person name="Fawcett J.A."/>
            <person name="Hatakeyama M."/>
            <person name="Paape T."/>
            <person name="Ng C.H."/>
            <person name="Ang C.C."/>
            <person name="Tnah L.H."/>
            <person name="Lee C.T."/>
            <person name="Nishiyama T."/>
            <person name="Sese J."/>
            <person name="O'Brien M.J."/>
            <person name="Copetti D."/>
            <person name="Mohd Noor M.I."/>
            <person name="Ong R.C."/>
            <person name="Putra M."/>
            <person name="Sireger I.Z."/>
            <person name="Indrioko S."/>
            <person name="Kosugi Y."/>
            <person name="Izuno A."/>
            <person name="Isagi Y."/>
            <person name="Lee S.L."/>
            <person name="Shimizu K.K."/>
        </authorList>
    </citation>
    <scope>NUCLEOTIDE SEQUENCE [LARGE SCALE GENOMIC DNA]</scope>
    <source>
        <strain evidence="1">214</strain>
    </source>
</reference>
<evidence type="ECO:0000313" key="3">
    <source>
        <dbReference type="Proteomes" id="UP001054252"/>
    </source>
</evidence>
<protein>
    <submittedName>
        <fullName evidence="1">Uncharacterized protein</fullName>
    </submittedName>
</protein>
<dbReference type="EMBL" id="BPVZ01000001">
    <property type="protein sequence ID" value="GKU87023.1"/>
    <property type="molecule type" value="Genomic_DNA"/>
</dbReference>
<comment type="caution">
    <text evidence="1">The sequence shown here is derived from an EMBL/GenBank/DDBJ whole genome shotgun (WGS) entry which is preliminary data.</text>
</comment>
<gene>
    <name evidence="1" type="ORF">SLEP1_g1481</name>
    <name evidence="2" type="ORF">SLEP1_g41133</name>
</gene>
<organism evidence="1 3">
    <name type="scientific">Rubroshorea leprosula</name>
    <dbReference type="NCBI Taxonomy" id="152421"/>
    <lineage>
        <taxon>Eukaryota</taxon>
        <taxon>Viridiplantae</taxon>
        <taxon>Streptophyta</taxon>
        <taxon>Embryophyta</taxon>
        <taxon>Tracheophyta</taxon>
        <taxon>Spermatophyta</taxon>
        <taxon>Magnoliopsida</taxon>
        <taxon>eudicotyledons</taxon>
        <taxon>Gunneridae</taxon>
        <taxon>Pentapetalae</taxon>
        <taxon>rosids</taxon>
        <taxon>malvids</taxon>
        <taxon>Malvales</taxon>
        <taxon>Dipterocarpaceae</taxon>
        <taxon>Rubroshorea</taxon>
    </lineage>
</organism>
<dbReference type="Proteomes" id="UP001054252">
    <property type="component" value="Unassembled WGS sequence"/>
</dbReference>